<protein>
    <submittedName>
        <fullName evidence="2">Uncharacterized protein</fullName>
    </submittedName>
</protein>
<gene>
    <name evidence="2" type="ORF">BDN70DRAFT_108522</name>
</gene>
<keyword evidence="3" id="KW-1185">Reference proteome</keyword>
<feature type="compositionally biased region" description="Polar residues" evidence="1">
    <location>
        <begin position="1"/>
        <end position="17"/>
    </location>
</feature>
<evidence type="ECO:0000313" key="2">
    <source>
        <dbReference type="EMBL" id="KAF9477486.1"/>
    </source>
</evidence>
<accession>A0A9P6CRV7</accession>
<sequence>MTPTRTSLPPLNAPNRTTRAHPSPISHRRRAHAPLRVRVSMSCPVVISCAGRVMHSITRIVLSLRYTLSLSHSPSHVHIHIHVRVQPSSPFSIRLLSRASELDDAVQIHIQSSTRTRPTSRRSAFIFTTSLVRPSPSPISVSRTQRTHALFVSISFDRLDDRSLGMLCFAVLSHRQHLKQACSFFSLPGTSSAVAAYARGHLLSTPLFYYIPTLRTRWVVSILVAGLTDVSGTH</sequence>
<reference evidence="2" key="1">
    <citation type="submission" date="2020-11" db="EMBL/GenBank/DDBJ databases">
        <authorList>
            <consortium name="DOE Joint Genome Institute"/>
            <person name="Ahrendt S."/>
            <person name="Riley R."/>
            <person name="Andreopoulos W."/>
            <person name="Labutti K."/>
            <person name="Pangilinan J."/>
            <person name="Ruiz-Duenas F.J."/>
            <person name="Barrasa J.M."/>
            <person name="Sanchez-Garcia M."/>
            <person name="Camarero S."/>
            <person name="Miyauchi S."/>
            <person name="Serrano A."/>
            <person name="Linde D."/>
            <person name="Babiker R."/>
            <person name="Drula E."/>
            <person name="Ayuso-Fernandez I."/>
            <person name="Pacheco R."/>
            <person name="Padilla G."/>
            <person name="Ferreira P."/>
            <person name="Barriuso J."/>
            <person name="Kellner H."/>
            <person name="Castanera R."/>
            <person name="Alfaro M."/>
            <person name="Ramirez L."/>
            <person name="Pisabarro A.G."/>
            <person name="Kuo A."/>
            <person name="Tritt A."/>
            <person name="Lipzen A."/>
            <person name="He G."/>
            <person name="Yan M."/>
            <person name="Ng V."/>
            <person name="Cullen D."/>
            <person name="Martin F."/>
            <person name="Rosso M.-N."/>
            <person name="Henrissat B."/>
            <person name="Hibbett D."/>
            <person name="Martinez A.T."/>
            <person name="Grigoriev I.V."/>
        </authorList>
    </citation>
    <scope>NUCLEOTIDE SEQUENCE</scope>
    <source>
        <strain evidence="2">CIRM-BRFM 674</strain>
    </source>
</reference>
<dbReference type="Proteomes" id="UP000807469">
    <property type="component" value="Unassembled WGS sequence"/>
</dbReference>
<dbReference type="EMBL" id="MU155259">
    <property type="protein sequence ID" value="KAF9477486.1"/>
    <property type="molecule type" value="Genomic_DNA"/>
</dbReference>
<feature type="region of interest" description="Disordered" evidence="1">
    <location>
        <begin position="1"/>
        <end position="31"/>
    </location>
</feature>
<proteinExistence type="predicted"/>
<name>A0A9P6CRV7_9AGAR</name>
<evidence type="ECO:0000256" key="1">
    <source>
        <dbReference type="SAM" id="MobiDB-lite"/>
    </source>
</evidence>
<organism evidence="2 3">
    <name type="scientific">Pholiota conissans</name>
    <dbReference type="NCBI Taxonomy" id="109636"/>
    <lineage>
        <taxon>Eukaryota</taxon>
        <taxon>Fungi</taxon>
        <taxon>Dikarya</taxon>
        <taxon>Basidiomycota</taxon>
        <taxon>Agaricomycotina</taxon>
        <taxon>Agaricomycetes</taxon>
        <taxon>Agaricomycetidae</taxon>
        <taxon>Agaricales</taxon>
        <taxon>Agaricineae</taxon>
        <taxon>Strophariaceae</taxon>
        <taxon>Pholiota</taxon>
    </lineage>
</organism>
<evidence type="ECO:0000313" key="3">
    <source>
        <dbReference type="Proteomes" id="UP000807469"/>
    </source>
</evidence>
<comment type="caution">
    <text evidence="2">The sequence shown here is derived from an EMBL/GenBank/DDBJ whole genome shotgun (WGS) entry which is preliminary data.</text>
</comment>
<dbReference type="AlphaFoldDB" id="A0A9P6CRV7"/>